<dbReference type="Pfam" id="PF18029">
    <property type="entry name" value="Glyoxalase_6"/>
    <property type="match status" value="1"/>
</dbReference>
<comment type="caution">
    <text evidence="2">The sequence shown here is derived from an EMBL/GenBank/DDBJ whole genome shotgun (WGS) entry which is preliminary data.</text>
</comment>
<dbReference type="InterPro" id="IPR037523">
    <property type="entry name" value="VOC_core"/>
</dbReference>
<dbReference type="InterPro" id="IPR052164">
    <property type="entry name" value="Anthracycline_SecMetBiosynth"/>
</dbReference>
<dbReference type="InterPro" id="IPR041581">
    <property type="entry name" value="Glyoxalase_6"/>
</dbReference>
<dbReference type="PROSITE" id="PS51819">
    <property type="entry name" value="VOC"/>
    <property type="match status" value="2"/>
</dbReference>
<proteinExistence type="predicted"/>
<evidence type="ECO:0000313" key="2">
    <source>
        <dbReference type="EMBL" id="MCT7658392.1"/>
    </source>
</evidence>
<keyword evidence="3" id="KW-1185">Reference proteome</keyword>
<dbReference type="PANTHER" id="PTHR33993">
    <property type="entry name" value="GLYOXALASE-RELATED"/>
    <property type="match status" value="1"/>
</dbReference>
<dbReference type="InterPro" id="IPR004360">
    <property type="entry name" value="Glyas_Fos-R_dOase_dom"/>
</dbReference>
<reference evidence="3" key="1">
    <citation type="submission" date="2023-07" db="EMBL/GenBank/DDBJ databases">
        <authorList>
            <person name="Deng Y."/>
            <person name="Zhang Y.-Q."/>
        </authorList>
    </citation>
    <scope>NUCLEOTIDE SEQUENCE [LARGE SCALE GENOMIC DNA]</scope>
    <source>
        <strain evidence="3">CPCC 205710</strain>
    </source>
</reference>
<dbReference type="Pfam" id="PF00903">
    <property type="entry name" value="Glyoxalase"/>
    <property type="match status" value="1"/>
</dbReference>
<dbReference type="EMBL" id="JAODWD010000002">
    <property type="protein sequence ID" value="MCT7658392.1"/>
    <property type="molecule type" value="Genomic_DNA"/>
</dbReference>
<name>A0ABT2M800_9MYCO</name>
<sequence length="287" mass="30448">MNSHQQDAEENTAAQRKYPAGVPCWIDTEQADVDAAEHFYTGLFGWTFTDAVPAAPGSYLIATLDGRDVAAIGPAASGIGAQWNTYIAVDDATAAAAQVRAAGGAVTIDPVDAGPGGRLAGCTDPAGAKFRLWQARRRLGAQLVNGPGCWNFSDLHTAEPVMAAAFYTSVFGWQFDDLGFATMIRRPGYGDHLEATVDPDIRERQSGISAPPGFEDAIAWLAPLTDGSDRWHVTFTVADRDDSVAVAEKLGATVLSSDDTEWTKAATVRDPQGAELTLSQFTPSQGR</sequence>
<evidence type="ECO:0000259" key="1">
    <source>
        <dbReference type="PROSITE" id="PS51819"/>
    </source>
</evidence>
<dbReference type="SUPFAM" id="SSF54593">
    <property type="entry name" value="Glyoxalase/Bleomycin resistance protein/Dihydroxybiphenyl dioxygenase"/>
    <property type="match status" value="2"/>
</dbReference>
<dbReference type="Proteomes" id="UP001206639">
    <property type="component" value="Unassembled WGS sequence"/>
</dbReference>
<gene>
    <name evidence="2" type="ORF">N4S67_08160</name>
</gene>
<feature type="domain" description="VOC" evidence="1">
    <location>
        <begin position="22"/>
        <end position="135"/>
    </location>
</feature>
<accession>A0ABT2M800</accession>
<dbReference type="RefSeq" id="WP_260992447.1">
    <property type="nucleotide sequence ID" value="NZ_JAODWD010000002.1"/>
</dbReference>
<dbReference type="InterPro" id="IPR029068">
    <property type="entry name" value="Glyas_Bleomycin-R_OHBP_Dase"/>
</dbReference>
<feature type="domain" description="VOC" evidence="1">
    <location>
        <begin position="146"/>
        <end position="281"/>
    </location>
</feature>
<evidence type="ECO:0000313" key="3">
    <source>
        <dbReference type="Proteomes" id="UP001206639"/>
    </source>
</evidence>
<dbReference type="Gene3D" id="3.10.180.10">
    <property type="entry name" value="2,3-Dihydroxybiphenyl 1,2-Dioxygenase, domain 1"/>
    <property type="match status" value="2"/>
</dbReference>
<organism evidence="2 3">
    <name type="scientific">Mycobacterium deserti</name>
    <dbReference type="NCBI Taxonomy" id="2978347"/>
    <lineage>
        <taxon>Bacteria</taxon>
        <taxon>Bacillati</taxon>
        <taxon>Actinomycetota</taxon>
        <taxon>Actinomycetes</taxon>
        <taxon>Mycobacteriales</taxon>
        <taxon>Mycobacteriaceae</taxon>
        <taxon>Mycobacterium</taxon>
    </lineage>
</organism>
<dbReference type="PANTHER" id="PTHR33993:SF14">
    <property type="entry name" value="GB|AAF24581.1"/>
    <property type="match status" value="1"/>
</dbReference>
<protein>
    <submittedName>
        <fullName evidence="2">VOC family protein</fullName>
    </submittedName>
</protein>